<evidence type="ECO:0000256" key="1">
    <source>
        <dbReference type="SAM" id="MobiDB-lite"/>
    </source>
</evidence>
<comment type="caution">
    <text evidence="2">The sequence shown here is derived from an EMBL/GenBank/DDBJ whole genome shotgun (WGS) entry which is preliminary data.</text>
</comment>
<name>A0A2T5KAY9_9RHOB</name>
<evidence type="ECO:0000313" key="2">
    <source>
        <dbReference type="EMBL" id="PTR19574.1"/>
    </source>
</evidence>
<proteinExistence type="predicted"/>
<dbReference type="AlphaFoldDB" id="A0A2T5KAY9"/>
<gene>
    <name evidence="2" type="ORF">C8J28_10458</name>
</gene>
<accession>A0A2T5KAY9</accession>
<evidence type="ECO:0000313" key="3">
    <source>
        <dbReference type="Proteomes" id="UP000244060"/>
    </source>
</evidence>
<dbReference type="Proteomes" id="UP000244060">
    <property type="component" value="Unassembled WGS sequence"/>
</dbReference>
<protein>
    <submittedName>
        <fullName evidence="2">Uncharacterized protein</fullName>
    </submittedName>
</protein>
<keyword evidence="3" id="KW-1185">Reference proteome</keyword>
<feature type="compositionally biased region" description="Basic and acidic residues" evidence="1">
    <location>
        <begin position="85"/>
        <end position="100"/>
    </location>
</feature>
<organism evidence="2 3">
    <name type="scientific">Cereibacter azotoformans</name>
    <dbReference type="NCBI Taxonomy" id="43057"/>
    <lineage>
        <taxon>Bacteria</taxon>
        <taxon>Pseudomonadati</taxon>
        <taxon>Pseudomonadota</taxon>
        <taxon>Alphaproteobacteria</taxon>
        <taxon>Rhodobacterales</taxon>
        <taxon>Paracoccaceae</taxon>
        <taxon>Cereibacter</taxon>
    </lineage>
</organism>
<feature type="region of interest" description="Disordered" evidence="1">
    <location>
        <begin position="79"/>
        <end position="111"/>
    </location>
</feature>
<reference evidence="2 3" key="1">
    <citation type="submission" date="2018-04" db="EMBL/GenBank/DDBJ databases">
        <title>Genomic Encyclopedia of Type Strains, Phase III (KMG-III): the genomes of soil and plant-associated and newly described type strains.</title>
        <authorList>
            <person name="Whitman W."/>
        </authorList>
    </citation>
    <scope>NUCLEOTIDE SEQUENCE [LARGE SCALE GENOMIC DNA]</scope>
    <source>
        <strain evidence="2 3">KA25</strain>
    </source>
</reference>
<sequence>MTNVDYGDVLSSIRRLVAEGSEATPAAATPDPLVLTPALRVVPAADPVPPAPFMEAEEGWLPEGQAAFETSSTVVSFGPAALAAPRDEPSAEEPPVRPEEALPEVSAEPEVPQALDEEHLREIVRAVLRDELHGPMGERITRNIRKLVRAEIHRAILTRDPFDG</sequence>
<dbReference type="EMBL" id="QAOT01000004">
    <property type="protein sequence ID" value="PTR19574.1"/>
    <property type="molecule type" value="Genomic_DNA"/>
</dbReference>
<dbReference type="RefSeq" id="WP_233863766.1">
    <property type="nucleotide sequence ID" value="NZ_CP090021.1"/>
</dbReference>